<dbReference type="Gene3D" id="3.30.450.20">
    <property type="entry name" value="PAS domain"/>
    <property type="match status" value="1"/>
</dbReference>
<protein>
    <submittedName>
        <fullName evidence="2">Cache domain-containing protein</fullName>
    </submittedName>
</protein>
<evidence type="ECO:0000256" key="1">
    <source>
        <dbReference type="SAM" id="Phobius"/>
    </source>
</evidence>
<reference evidence="2 3" key="1">
    <citation type="submission" date="2019-03" db="EMBL/GenBank/DDBJ databases">
        <title>Genomic Encyclopedia of Type Strains, Phase IV (KMG-IV): sequencing the most valuable type-strain genomes for metagenomic binning, comparative biology and taxonomic classification.</title>
        <authorList>
            <person name="Goeker M."/>
        </authorList>
    </citation>
    <scope>NUCLEOTIDE SEQUENCE [LARGE SCALE GENOMIC DNA]</scope>
    <source>
        <strain evidence="2 3">LX-B</strain>
    </source>
</reference>
<keyword evidence="1" id="KW-0472">Membrane</keyword>
<organism evidence="2 3">
    <name type="scientific">Hydrogenispora ethanolica</name>
    <dbReference type="NCBI Taxonomy" id="1082276"/>
    <lineage>
        <taxon>Bacteria</taxon>
        <taxon>Bacillati</taxon>
        <taxon>Bacillota</taxon>
        <taxon>Hydrogenispora</taxon>
    </lineage>
</organism>
<comment type="caution">
    <text evidence="2">The sequence shown here is derived from an EMBL/GenBank/DDBJ whole genome shotgun (WGS) entry which is preliminary data.</text>
</comment>
<dbReference type="RefSeq" id="WP_132014223.1">
    <property type="nucleotide sequence ID" value="NZ_SLUN01000011.1"/>
</dbReference>
<proteinExistence type="predicted"/>
<dbReference type="OrthoDB" id="9760371at2"/>
<dbReference type="Proteomes" id="UP000295008">
    <property type="component" value="Unassembled WGS sequence"/>
</dbReference>
<feature type="transmembrane region" description="Helical" evidence="1">
    <location>
        <begin position="331"/>
        <end position="353"/>
    </location>
</feature>
<keyword evidence="1" id="KW-1133">Transmembrane helix</keyword>
<evidence type="ECO:0000313" key="2">
    <source>
        <dbReference type="EMBL" id="TCL69891.1"/>
    </source>
</evidence>
<name>A0A4R1RTN6_HYDET</name>
<keyword evidence="1" id="KW-0812">Transmembrane</keyword>
<evidence type="ECO:0000313" key="3">
    <source>
        <dbReference type="Proteomes" id="UP000295008"/>
    </source>
</evidence>
<feature type="transmembrane region" description="Helical" evidence="1">
    <location>
        <begin position="20"/>
        <end position="40"/>
    </location>
</feature>
<dbReference type="EMBL" id="SLUN01000011">
    <property type="protein sequence ID" value="TCL69891.1"/>
    <property type="molecule type" value="Genomic_DNA"/>
</dbReference>
<gene>
    <name evidence="2" type="ORF">EDC14_101112</name>
</gene>
<dbReference type="AlphaFoldDB" id="A0A4R1RTN6"/>
<keyword evidence="3" id="KW-1185">Reference proteome</keyword>
<accession>A0A4R1RTN6</accession>
<sequence>MNSLGYHFTTGSIRKKLIGFFLVTSLLPTLVIGLLSYASYRTAITRKIADYSLAQLTQAVANIQLKLAEFENISVRLFINKEFNNTLTEFVNAKDPIQIATAKKDVEAHFNEYMISNPDIFAFMFFNDRSDEQSIIITKDFPGEFRSLIKHFKGLSAYQGILRGGGGIVWSAAIKVKRSHFVLLGRQIKEMATGKPLGVLAIIIDEEMIDLLANMTIYNRLNISFNEIDNYSLVINNNGEIVSSPFKNDIGKNITKVMKDTQPLQKLFSPVSNRDYGSDVNQGSFLTEINHRQNLVTYKTISSKIGIGGRSGWHLLSLTPTSYLYQEVSTIGFHTILLGLAFAICAVVISLYLSAVISSKKES</sequence>